<proteinExistence type="predicted"/>
<gene>
    <name evidence="3" type="ORF">OZSIB_4170</name>
</gene>
<sequence>MANPQVWPATASTCEETPVPGFRLEFSLNRDHTEAYLAVQTWPDGLDTATAVALIRQAVLLKFPTRAHLPFLSDELPRLAAAKRPFYGQIVARGQAPEHGQDGRVEFLVRRPSREFLVKPDGTMDFKTRDLFRSVGPGETILELHPPTDGTPGVTVFDEPIPARPGRPVRLLPGLNVVTEEGPEGVTVARAACAGQVHVEEKPFQVRVRVTPVLTVNGDVNFQTGNINFKGSAVIHGSVLTDFSVTVTGNLTIYGVIEPGAKVTAGGDLVVEKGILGHPHLKEQNPEVKAFGNIRALYVENARVTAEGDIFLRSAMNAWLSANGSIRVEKALVGGHTIALQSIVAGEIGNPAGAVTEVSAGVSHSIRTRLDLLLKILADLKRQAADVDKNLTFVQNKGDQWPEAQRAQLAASLTRKSESLADQILRLEIKKADLAIALLEDTQATISARRFYSGAILVIRSSRLRLDTDYVGVTFYQKQPEEVLEFRPYQA</sequence>
<comment type="caution">
    <text evidence="3">The sequence shown here is derived from an EMBL/GenBank/DDBJ whole genome shotgun (WGS) entry which is preliminary data.</text>
</comment>
<dbReference type="PANTHER" id="PTHR38032">
    <property type="entry name" value="POLYMERASE-RELATED"/>
    <property type="match status" value="1"/>
</dbReference>
<reference evidence="3 4" key="1">
    <citation type="submission" date="2018-05" db="EMBL/GenBank/DDBJ databases">
        <title>A metagenomic window into the 2 km-deep terrestrial subsurface aquifer revealed taxonomically and functionally diverse microbial community comprising novel uncultured bacterial lineages.</title>
        <authorList>
            <person name="Kadnikov V.V."/>
            <person name="Mardanov A.V."/>
            <person name="Beletsky A.V."/>
            <person name="Banks D."/>
            <person name="Pimenov N.V."/>
            <person name="Frank Y.A."/>
            <person name="Karnachuk O.V."/>
            <person name="Ravin N.V."/>
        </authorList>
    </citation>
    <scope>NUCLEOTIDE SEQUENCE [LARGE SCALE GENOMIC DNA]</scope>
    <source>
        <strain evidence="3">BY5</strain>
    </source>
</reference>
<protein>
    <recommendedName>
        <fullName evidence="2">Flagellar Assembly Protein A N-terminal region domain-containing protein</fullName>
    </recommendedName>
</protein>
<dbReference type="InterPro" id="IPR046866">
    <property type="entry name" value="FapA_N"/>
</dbReference>
<evidence type="ECO:0000313" key="4">
    <source>
        <dbReference type="Proteomes" id="UP000252355"/>
    </source>
</evidence>
<organism evidence="3 4">
    <name type="scientific">Candidatus Ozemobacter sibiricus</name>
    <dbReference type="NCBI Taxonomy" id="2268124"/>
    <lineage>
        <taxon>Bacteria</taxon>
        <taxon>Candidatus Ozemobacteria</taxon>
        <taxon>Candidatus Ozemobacterales</taxon>
        <taxon>Candidatus Ozemobacteraceae</taxon>
        <taxon>Candidatus Ozemobacter</taxon>
    </lineage>
</organism>
<dbReference type="Pfam" id="PF03961">
    <property type="entry name" value="FapA"/>
    <property type="match status" value="1"/>
</dbReference>
<dbReference type="Pfam" id="PF20250">
    <property type="entry name" value="FapA_N"/>
    <property type="match status" value="1"/>
</dbReference>
<dbReference type="InterPro" id="IPR005646">
    <property type="entry name" value="FapA"/>
</dbReference>
<dbReference type="InterPro" id="IPR046865">
    <property type="entry name" value="FapA_b_solenoid"/>
</dbReference>
<dbReference type="AlphaFoldDB" id="A0A367ZNJ5"/>
<name>A0A367ZNJ5_9BACT</name>
<evidence type="ECO:0000256" key="1">
    <source>
        <dbReference type="SAM" id="Coils"/>
    </source>
</evidence>
<accession>A0A367ZNJ5</accession>
<dbReference type="EMBL" id="QOQW01000011">
    <property type="protein sequence ID" value="RCK79698.1"/>
    <property type="molecule type" value="Genomic_DNA"/>
</dbReference>
<feature type="coiled-coil region" evidence="1">
    <location>
        <begin position="370"/>
        <end position="430"/>
    </location>
</feature>
<evidence type="ECO:0000313" key="3">
    <source>
        <dbReference type="EMBL" id="RCK79698.1"/>
    </source>
</evidence>
<dbReference type="PANTHER" id="PTHR38032:SF1">
    <property type="entry name" value="RNA-BINDING PROTEIN KHPB N-TERMINAL DOMAIN-CONTAINING PROTEIN"/>
    <property type="match status" value="1"/>
</dbReference>
<evidence type="ECO:0000259" key="2">
    <source>
        <dbReference type="Pfam" id="PF20250"/>
    </source>
</evidence>
<dbReference type="Proteomes" id="UP000252355">
    <property type="component" value="Unassembled WGS sequence"/>
</dbReference>
<feature type="domain" description="Flagellar Assembly Protein A N-terminal region" evidence="2">
    <location>
        <begin position="88"/>
        <end position="201"/>
    </location>
</feature>
<keyword evidence="1" id="KW-0175">Coiled coil</keyword>